<evidence type="ECO:0000256" key="5">
    <source>
        <dbReference type="ARBA" id="ARBA00023242"/>
    </source>
</evidence>
<comment type="subcellular location">
    <subcellularLocation>
        <location evidence="1">Nucleus</location>
    </subcellularLocation>
</comment>
<keyword evidence="8" id="KW-1185">Reference proteome</keyword>
<keyword evidence="3" id="KW-0238">DNA-binding</keyword>
<organism evidence="7 8">
    <name type="scientific">Coptis chinensis</name>
    <dbReference type="NCBI Taxonomy" id="261450"/>
    <lineage>
        <taxon>Eukaryota</taxon>
        <taxon>Viridiplantae</taxon>
        <taxon>Streptophyta</taxon>
        <taxon>Embryophyta</taxon>
        <taxon>Tracheophyta</taxon>
        <taxon>Spermatophyta</taxon>
        <taxon>Magnoliopsida</taxon>
        <taxon>Ranunculales</taxon>
        <taxon>Ranunculaceae</taxon>
        <taxon>Coptidoideae</taxon>
        <taxon>Coptis</taxon>
    </lineage>
</organism>
<dbReference type="InterPro" id="IPR015300">
    <property type="entry name" value="DNA-bd_pseudobarrel_sf"/>
</dbReference>
<evidence type="ECO:0000256" key="1">
    <source>
        <dbReference type="ARBA" id="ARBA00004123"/>
    </source>
</evidence>
<dbReference type="GO" id="GO:0003677">
    <property type="term" value="F:DNA binding"/>
    <property type="evidence" value="ECO:0007669"/>
    <property type="project" value="UniProtKB-KW"/>
</dbReference>
<evidence type="ECO:0000313" key="7">
    <source>
        <dbReference type="EMBL" id="KAF9600769.1"/>
    </source>
</evidence>
<gene>
    <name evidence="7" type="ORF">IFM89_012377</name>
</gene>
<dbReference type="EMBL" id="JADFTS010000006">
    <property type="protein sequence ID" value="KAF9600769.1"/>
    <property type="molecule type" value="Genomic_DNA"/>
</dbReference>
<keyword evidence="2" id="KW-0805">Transcription regulation</keyword>
<feature type="coiled-coil region" evidence="6">
    <location>
        <begin position="234"/>
        <end position="261"/>
    </location>
</feature>
<evidence type="ECO:0000256" key="6">
    <source>
        <dbReference type="SAM" id="Coils"/>
    </source>
</evidence>
<dbReference type="OrthoDB" id="1909330at2759"/>
<feature type="non-terminal residue" evidence="7">
    <location>
        <position position="1"/>
    </location>
</feature>
<dbReference type="SUPFAM" id="SSF101936">
    <property type="entry name" value="DNA-binding pseudobarrel domain"/>
    <property type="match status" value="1"/>
</dbReference>
<keyword evidence="5" id="KW-0539">Nucleus</keyword>
<dbReference type="GO" id="GO:0005634">
    <property type="term" value="C:nucleus"/>
    <property type="evidence" value="ECO:0007669"/>
    <property type="project" value="UniProtKB-SubCell"/>
</dbReference>
<dbReference type="Proteomes" id="UP000631114">
    <property type="component" value="Unassembled WGS sequence"/>
</dbReference>
<protein>
    <submittedName>
        <fullName evidence="7">Uncharacterized protein</fullName>
    </submittedName>
</protein>
<dbReference type="InterPro" id="IPR003340">
    <property type="entry name" value="B3_DNA-bd"/>
</dbReference>
<evidence type="ECO:0000256" key="4">
    <source>
        <dbReference type="ARBA" id="ARBA00023163"/>
    </source>
</evidence>
<reference evidence="7 8" key="1">
    <citation type="submission" date="2020-10" db="EMBL/GenBank/DDBJ databases">
        <title>The Coptis chinensis genome and diversification of protoberbering-type alkaloids.</title>
        <authorList>
            <person name="Wang B."/>
            <person name="Shu S."/>
            <person name="Song C."/>
            <person name="Liu Y."/>
        </authorList>
    </citation>
    <scope>NUCLEOTIDE SEQUENCE [LARGE SCALE GENOMIC DNA]</scope>
    <source>
        <strain evidence="7">HL-2020</strain>
        <tissue evidence="7">Leaf</tissue>
    </source>
</reference>
<dbReference type="CDD" id="cd10017">
    <property type="entry name" value="B3_DNA"/>
    <property type="match status" value="1"/>
</dbReference>
<evidence type="ECO:0000256" key="3">
    <source>
        <dbReference type="ARBA" id="ARBA00023125"/>
    </source>
</evidence>
<keyword evidence="4" id="KW-0804">Transcription</keyword>
<dbReference type="AlphaFoldDB" id="A0A835HLX2"/>
<comment type="caution">
    <text evidence="7">The sequence shown here is derived from an EMBL/GenBank/DDBJ whole genome shotgun (WGS) entry which is preliminary data.</text>
</comment>
<name>A0A835HLX2_9MAGN</name>
<proteinExistence type="predicted"/>
<keyword evidence="6" id="KW-0175">Coiled coil</keyword>
<dbReference type="Gene3D" id="2.40.330.10">
    <property type="entry name" value="DNA-binding pseudobarrel domain"/>
    <property type="match status" value="1"/>
</dbReference>
<evidence type="ECO:0000313" key="8">
    <source>
        <dbReference type="Proteomes" id="UP000631114"/>
    </source>
</evidence>
<accession>A0A835HLX2</accession>
<evidence type="ECO:0000256" key="2">
    <source>
        <dbReference type="ARBA" id="ARBA00023015"/>
    </source>
</evidence>
<sequence>MTDLTKILHPKPASKRMMVGNDWDLHSSLLRVLTLQKLGPVKLHGSHPRLILSPALATTELNTIGIPGFNSKVSLLGSVVAKAGDQTRALPEEFCRLHLPNKDVMLTLVDEDQEEYPVKYLFCTEKSALISGWSSFSKAHKLVYIVRAYGLGTISPTGAFLHKNLSESINLKLAAGAISQTVDTADAIKGCNLSNSRDDFAALLECLNQLEHLGMNVVFLCARLKQLLTVATKSEDAVNHYKEAKDKRAQAEEEIMRSVKAKLSEIDTTIEPQKKEVKKRELEFREVLDSPCEQVLLSLDKAKSCAMERAKVLLTTLDPLSPSFVKALTQSYANSYMVYIIRANGLGATYLTKILRPKHASKLHSWFQWWLAKAGDWAKVSSVRAPRVDP</sequence>